<dbReference type="Proteomes" id="UP000573499">
    <property type="component" value="Unassembled WGS sequence"/>
</dbReference>
<dbReference type="GO" id="GO:0003676">
    <property type="term" value="F:nucleic acid binding"/>
    <property type="evidence" value="ECO:0007669"/>
    <property type="project" value="InterPro"/>
</dbReference>
<evidence type="ECO:0000313" key="3">
    <source>
        <dbReference type="EMBL" id="MBA5689968.1"/>
    </source>
</evidence>
<dbReference type="RefSeq" id="WP_182156760.1">
    <property type="nucleotide sequence ID" value="NZ_JACEZU010000013.1"/>
</dbReference>
<protein>
    <submittedName>
        <fullName evidence="3">Transposase family protein</fullName>
    </submittedName>
</protein>
<keyword evidence="1" id="KW-1133">Transmembrane helix</keyword>
<organism evidence="3 4">
    <name type="scientific">Rugamonas apoptosis</name>
    <dbReference type="NCBI Taxonomy" id="2758570"/>
    <lineage>
        <taxon>Bacteria</taxon>
        <taxon>Pseudomonadati</taxon>
        <taxon>Pseudomonadota</taxon>
        <taxon>Betaproteobacteria</taxon>
        <taxon>Burkholderiales</taxon>
        <taxon>Oxalobacteraceae</taxon>
        <taxon>Telluria group</taxon>
        <taxon>Rugamonas</taxon>
    </lineage>
</organism>
<name>A0A7W2FE03_9BURK</name>
<gene>
    <name evidence="3" type="ORF">H3H39_23240</name>
</gene>
<dbReference type="InterPro" id="IPR050951">
    <property type="entry name" value="Retrovirus_Pol_polyprotein"/>
</dbReference>
<dbReference type="Gene3D" id="3.30.420.10">
    <property type="entry name" value="Ribonuclease H-like superfamily/Ribonuclease H"/>
    <property type="match status" value="1"/>
</dbReference>
<dbReference type="PROSITE" id="PS50994">
    <property type="entry name" value="INTEGRASE"/>
    <property type="match status" value="1"/>
</dbReference>
<dbReference type="EMBL" id="JACEZU010000013">
    <property type="protein sequence ID" value="MBA5689968.1"/>
    <property type="molecule type" value="Genomic_DNA"/>
</dbReference>
<comment type="caution">
    <text evidence="3">The sequence shown here is derived from an EMBL/GenBank/DDBJ whole genome shotgun (WGS) entry which is preliminary data.</text>
</comment>
<reference evidence="3 4" key="1">
    <citation type="submission" date="2020-07" db="EMBL/GenBank/DDBJ databases">
        <title>Novel species isolated from subtropical streams in China.</title>
        <authorList>
            <person name="Lu H."/>
        </authorList>
    </citation>
    <scope>NUCLEOTIDE SEQUENCE [LARGE SCALE GENOMIC DNA]</scope>
    <source>
        <strain evidence="3 4">LX47W</strain>
    </source>
</reference>
<accession>A0A7W2FE03</accession>
<dbReference type="InterPro" id="IPR001584">
    <property type="entry name" value="Integrase_cat-core"/>
</dbReference>
<dbReference type="PANTHER" id="PTHR37984:SF5">
    <property type="entry name" value="PROTEIN NYNRIN-LIKE"/>
    <property type="match status" value="1"/>
</dbReference>
<feature type="domain" description="Integrase catalytic" evidence="2">
    <location>
        <begin position="133"/>
        <end position="296"/>
    </location>
</feature>
<feature type="transmembrane region" description="Helical" evidence="1">
    <location>
        <begin position="26"/>
        <end position="46"/>
    </location>
</feature>
<dbReference type="SUPFAM" id="SSF53098">
    <property type="entry name" value="Ribonuclease H-like"/>
    <property type="match status" value="1"/>
</dbReference>
<dbReference type="GO" id="GO:0015074">
    <property type="term" value="P:DNA integration"/>
    <property type="evidence" value="ECO:0007669"/>
    <property type="project" value="InterPro"/>
</dbReference>
<keyword evidence="4" id="KW-1185">Reference proteome</keyword>
<evidence type="ECO:0000313" key="4">
    <source>
        <dbReference type="Proteomes" id="UP000573499"/>
    </source>
</evidence>
<dbReference type="InterPro" id="IPR012337">
    <property type="entry name" value="RNaseH-like_sf"/>
</dbReference>
<keyword evidence="1" id="KW-0472">Membrane</keyword>
<dbReference type="AlphaFoldDB" id="A0A7W2FE03"/>
<keyword evidence="1" id="KW-0812">Transmembrane</keyword>
<proteinExistence type="predicted"/>
<dbReference type="InterPro" id="IPR036397">
    <property type="entry name" value="RNaseH_sf"/>
</dbReference>
<evidence type="ECO:0000256" key="1">
    <source>
        <dbReference type="SAM" id="Phobius"/>
    </source>
</evidence>
<dbReference type="Pfam" id="PF13683">
    <property type="entry name" value="rve_3"/>
    <property type="match status" value="1"/>
</dbReference>
<dbReference type="PANTHER" id="PTHR37984">
    <property type="entry name" value="PROTEIN CBG26694"/>
    <property type="match status" value="1"/>
</dbReference>
<evidence type="ECO:0000259" key="2">
    <source>
        <dbReference type="PROSITE" id="PS50994"/>
    </source>
</evidence>
<sequence length="322" mass="37076">MRHRQAPARLAGSGCPHSLYCAALHTTPIVTICLILLLLALRTLLLPRPRRRAGRRIIARPVAGRSRRKPAWVRREIIRLKALTGFSCHKLAHTFNRMYAVEREVTVGKTWVAQVVCAHRYEIADLRRRYKRRVPPPVRSNATWGLDYTGKTDTTNTVYPVIGIIDHGSRLALALRPLRQRTAVATLKALLLTVETFGTPGTIRTDNDAVFTSRLFRFGLRWLGIRHQPSQPGCPWQNGRVERLFGTLKEKLDQFAVPDFHALERALAEFRFWYNAVRPHQHLNGWTPKEAWHGRDPYVRAPKSVRRFHAWDGLLEGVHLRW</sequence>